<evidence type="ECO:0000313" key="3">
    <source>
        <dbReference type="EMBL" id="MCK7593346.1"/>
    </source>
</evidence>
<protein>
    <submittedName>
        <fullName evidence="3">DUF4399 domain-containing protein</fullName>
    </submittedName>
</protein>
<comment type="caution">
    <text evidence="3">The sequence shown here is derived from an EMBL/GenBank/DDBJ whole genome shotgun (WGS) entry which is preliminary data.</text>
</comment>
<organism evidence="3 4">
    <name type="scientific">Pseudomarimonas salicorniae</name>
    <dbReference type="NCBI Taxonomy" id="2933270"/>
    <lineage>
        <taxon>Bacteria</taxon>
        <taxon>Pseudomonadati</taxon>
        <taxon>Pseudomonadota</taxon>
        <taxon>Gammaproteobacteria</taxon>
        <taxon>Lysobacterales</taxon>
        <taxon>Lysobacteraceae</taxon>
        <taxon>Pseudomarimonas</taxon>
    </lineage>
</organism>
<evidence type="ECO:0000256" key="1">
    <source>
        <dbReference type="SAM" id="SignalP"/>
    </source>
</evidence>
<evidence type="ECO:0000259" key="2">
    <source>
        <dbReference type="Pfam" id="PF14347"/>
    </source>
</evidence>
<feature type="signal peptide" evidence="1">
    <location>
        <begin position="1"/>
        <end position="17"/>
    </location>
</feature>
<name>A0ABT0GFN1_9GAMM</name>
<evidence type="ECO:0000313" key="4">
    <source>
        <dbReference type="Proteomes" id="UP001431449"/>
    </source>
</evidence>
<dbReference type="InterPro" id="IPR025512">
    <property type="entry name" value="DUF4399"/>
</dbReference>
<dbReference type="EMBL" id="JALNMH010000004">
    <property type="protein sequence ID" value="MCK7593346.1"/>
    <property type="molecule type" value="Genomic_DNA"/>
</dbReference>
<keyword evidence="1" id="KW-0732">Signal</keyword>
<gene>
    <name evidence="3" type="ORF">M0G41_06655</name>
</gene>
<feature type="domain" description="DUF4399" evidence="2">
    <location>
        <begin position="48"/>
        <end position="139"/>
    </location>
</feature>
<dbReference type="RefSeq" id="WP_248206745.1">
    <property type="nucleotide sequence ID" value="NZ_JALNMH010000004.1"/>
</dbReference>
<reference evidence="3" key="1">
    <citation type="submission" date="2022-04" db="EMBL/GenBank/DDBJ databases">
        <title>Lysobacter sp. CAU 1642 isolated from sea sand.</title>
        <authorList>
            <person name="Kim W."/>
        </authorList>
    </citation>
    <scope>NUCLEOTIDE SEQUENCE</scope>
    <source>
        <strain evidence="3">CAU 1642</strain>
    </source>
</reference>
<proteinExistence type="predicted"/>
<dbReference type="Proteomes" id="UP001431449">
    <property type="component" value="Unassembled WGS sequence"/>
</dbReference>
<sequence length="139" mass="14679">MLRSLLLLALVAPPALAEGPPTSASPAGAELYFISPVDGATTGREVVVQFGLRGMGVAPAGINLEGTGHHHLLIDVDGLPPLEEPIPADERHVHFGKGQTEATITLEPGTHSLQLLLGDYLHRPHQPVVASRRITITVE</sequence>
<feature type="chain" id="PRO_5045562041" evidence="1">
    <location>
        <begin position="18"/>
        <end position="139"/>
    </location>
</feature>
<accession>A0ABT0GFN1</accession>
<keyword evidence="4" id="KW-1185">Reference proteome</keyword>
<dbReference type="Pfam" id="PF14347">
    <property type="entry name" value="DUF4399"/>
    <property type="match status" value="1"/>
</dbReference>